<gene>
    <name evidence="2" type="ORF">SCLAV_3025</name>
</gene>
<dbReference type="GO" id="GO:0003677">
    <property type="term" value="F:DNA binding"/>
    <property type="evidence" value="ECO:0007669"/>
    <property type="project" value="InterPro"/>
</dbReference>
<dbReference type="InterPro" id="IPR001387">
    <property type="entry name" value="Cro/C1-type_HTH"/>
</dbReference>
<dbReference type="EMBL" id="CM000913">
    <property type="protein sequence ID" value="EFG08096.1"/>
    <property type="molecule type" value="Genomic_DNA"/>
</dbReference>
<dbReference type="SMART" id="SM00530">
    <property type="entry name" value="HTH_XRE"/>
    <property type="match status" value="1"/>
</dbReference>
<dbReference type="PROSITE" id="PS50943">
    <property type="entry name" value="HTH_CROC1"/>
    <property type="match status" value="1"/>
</dbReference>
<dbReference type="eggNOG" id="COG1396">
    <property type="taxonomic scope" value="Bacteria"/>
</dbReference>
<dbReference type="KEGG" id="sclf:BB341_13460"/>
<sequence>MKDTSKDLSELPEELTTGERIRLLRERRGMSRPVLAGLVGKLPDWLKKIETGVREIRSITHLVQLANALRVSDVARLTGADLAIPADAVGKLSHACVPGIREALHSVSFAGDPAVPPGSAEVLKGRVEEAWRLWHRSRHQRTEVGALLPELVRDAHACVRAHTGAERRAAHAATADLYRLVQRLLAHICEPELYWVALDRGRAHSEEADQPVSLALAAWSTAIGQRAAGFAEEAVRTDENGMALLRDRLEDGDAEVLGVYGALNLQAAISCGLDGRAGDTERYLAEADRTAARLPGGYTHTPSAFDGSNVVIHRVSTSVGLMSPGEALRRAQTVDPAAIGSLERRSRLLLDIAAGHVQKQESAAALHYLGHAFRVSPEAIRYVPMARGLAAELTRTATGPLKSEAVSLAESIGVAA</sequence>
<keyword evidence="3" id="KW-1185">Reference proteome</keyword>
<dbReference type="Proteomes" id="UP000002357">
    <property type="component" value="Chromosome"/>
</dbReference>
<dbReference type="Pfam" id="PF13560">
    <property type="entry name" value="HTH_31"/>
    <property type="match status" value="1"/>
</dbReference>
<evidence type="ECO:0000259" key="1">
    <source>
        <dbReference type="PROSITE" id="PS50943"/>
    </source>
</evidence>
<evidence type="ECO:0000313" key="3">
    <source>
        <dbReference type="Proteomes" id="UP000002357"/>
    </source>
</evidence>
<dbReference type="RefSeq" id="WP_003961168.1">
    <property type="nucleotide sequence ID" value="NZ_CM000913.1"/>
</dbReference>
<dbReference type="GeneID" id="93730440"/>
<proteinExistence type="predicted"/>
<dbReference type="OrthoDB" id="3504495at2"/>
<dbReference type="InterPro" id="IPR010982">
    <property type="entry name" value="Lambda_DNA-bd_dom_sf"/>
</dbReference>
<organism evidence="2 3">
    <name type="scientific">Streptomyces clavuligerus</name>
    <dbReference type="NCBI Taxonomy" id="1901"/>
    <lineage>
        <taxon>Bacteria</taxon>
        <taxon>Bacillati</taxon>
        <taxon>Actinomycetota</taxon>
        <taxon>Actinomycetes</taxon>
        <taxon>Kitasatosporales</taxon>
        <taxon>Streptomycetaceae</taxon>
        <taxon>Streptomyces</taxon>
    </lineage>
</organism>
<name>E2PWU7_STRCL</name>
<dbReference type="STRING" id="1901.BB341_13460"/>
<accession>E2PWU7</accession>
<protein>
    <submittedName>
        <fullName evidence="2">XRE family transcriptional regulator</fullName>
    </submittedName>
</protein>
<reference evidence="2 3" key="1">
    <citation type="journal article" date="2010" name="Genome Biol. Evol.">
        <title>The sequence of a 1.8-mb bacterial linear plasmid reveals a rich evolutionary reservoir of secondary metabolic pathways.</title>
        <authorList>
            <person name="Medema M.H."/>
            <person name="Trefzer A."/>
            <person name="Kovalchuk A."/>
            <person name="van den Berg M."/>
            <person name="Mueller U."/>
            <person name="Heijne W."/>
            <person name="Wu L."/>
            <person name="Alam M.T."/>
            <person name="Ronning C.M."/>
            <person name="Nierman W.C."/>
            <person name="Bovenberg R.A.L."/>
            <person name="Breitling R."/>
            <person name="Takano E."/>
        </authorList>
    </citation>
    <scope>NUCLEOTIDE SEQUENCE [LARGE SCALE GENOMIC DNA]</scope>
    <source>
        <strain evidence="3">ATCC 27064 / DSM 738 / JCM 4710 / NBRC 13307 / NCIMB 12785 / NRRL 3585 / VKM Ac-602</strain>
    </source>
</reference>
<dbReference type="SUPFAM" id="SSF47413">
    <property type="entry name" value="lambda repressor-like DNA-binding domains"/>
    <property type="match status" value="1"/>
</dbReference>
<dbReference type="Gene3D" id="1.10.260.40">
    <property type="entry name" value="lambda repressor-like DNA-binding domains"/>
    <property type="match status" value="1"/>
</dbReference>
<feature type="domain" description="HTH cro/C1-type" evidence="1">
    <location>
        <begin position="21"/>
        <end position="77"/>
    </location>
</feature>
<evidence type="ECO:0000313" key="2">
    <source>
        <dbReference type="EMBL" id="EFG08096.1"/>
    </source>
</evidence>
<dbReference type="AlphaFoldDB" id="E2PWU7"/>